<protein>
    <submittedName>
        <fullName evidence="14">Potassium transporter TrkG</fullName>
    </submittedName>
</protein>
<feature type="transmembrane region" description="Helical" evidence="13">
    <location>
        <begin position="400"/>
        <end position="421"/>
    </location>
</feature>
<keyword evidence="4" id="KW-1003">Cell membrane</keyword>
<feature type="transmembrane region" description="Helical" evidence="13">
    <location>
        <begin position="47"/>
        <end position="65"/>
    </location>
</feature>
<reference evidence="14 15" key="1">
    <citation type="journal article" date="2015" name="Genome Announc.">
        <title>Draft Genome Sequence of the Thermophile Thermus filiformis ATCC 43280, Producer of Carotenoid-(Di)glucoside-Branched Fatty Acid (Di)esters and Source of Hyperthermostable Enzymes of Biotechnological Interest.</title>
        <authorList>
            <person name="Mandelli F."/>
            <person name="Oliveira Ramires B."/>
            <person name="Couger M.B."/>
            <person name="Paixao D.A."/>
            <person name="Camilo C.M."/>
            <person name="Polikarpov I."/>
            <person name="Prade R."/>
            <person name="Riano-Pachon D.M."/>
            <person name="Squina F.M."/>
        </authorList>
    </citation>
    <scope>NUCLEOTIDE SEQUENCE [LARGE SCALE GENOMIC DNA]</scope>
    <source>
        <strain evidence="14 15">ATCC 43280</strain>
    </source>
</reference>
<evidence type="ECO:0000256" key="7">
    <source>
        <dbReference type="ARBA" id="ARBA00022692"/>
    </source>
</evidence>
<dbReference type="PANTHER" id="PTHR32024">
    <property type="entry name" value="TRK SYSTEM POTASSIUM UPTAKE PROTEIN TRKG-RELATED"/>
    <property type="match status" value="1"/>
</dbReference>
<keyword evidence="12" id="KW-0479">Metal-binding</keyword>
<evidence type="ECO:0000256" key="12">
    <source>
        <dbReference type="PIRSR" id="PIRSR006247-1"/>
    </source>
</evidence>
<proteinExistence type="inferred from homology"/>
<gene>
    <name evidence="14" type="ORF">THFILI_09870</name>
</gene>
<dbReference type="InterPro" id="IPR003445">
    <property type="entry name" value="Cat_transpt"/>
</dbReference>
<comment type="caution">
    <text evidence="14">The sequence shown here is derived from an EMBL/GenBank/DDBJ whole genome shotgun (WGS) entry which is preliminary data.</text>
</comment>
<evidence type="ECO:0000256" key="11">
    <source>
        <dbReference type="ARBA" id="ARBA00023136"/>
    </source>
</evidence>
<keyword evidence="8 12" id="KW-0630">Potassium</keyword>
<comment type="subcellular location">
    <subcellularLocation>
        <location evidence="1">Cell inner membrane</location>
        <topology evidence="1">Multi-pass membrane protein</topology>
    </subcellularLocation>
</comment>
<name>A0A0A2XBM9_THEFI</name>
<feature type="binding site" evidence="12">
    <location>
        <position position="321"/>
    </location>
    <ligand>
        <name>K(+)</name>
        <dbReference type="ChEBI" id="CHEBI:29103"/>
    </ligand>
</feature>
<feature type="transmembrane region" description="Helical" evidence="13">
    <location>
        <begin position="12"/>
        <end position="41"/>
    </location>
</feature>
<keyword evidence="6" id="KW-0633">Potassium transport</keyword>
<feature type="transmembrane region" description="Helical" evidence="13">
    <location>
        <begin position="280"/>
        <end position="298"/>
    </location>
</feature>
<evidence type="ECO:0000256" key="4">
    <source>
        <dbReference type="ARBA" id="ARBA00022475"/>
    </source>
</evidence>
<dbReference type="AlphaFoldDB" id="A0A0A2XBM9"/>
<dbReference type="Proteomes" id="UP000030364">
    <property type="component" value="Unassembled WGS sequence"/>
</dbReference>
<evidence type="ECO:0000313" key="14">
    <source>
        <dbReference type="EMBL" id="KGQ22564.1"/>
    </source>
</evidence>
<dbReference type="EMBL" id="JPSL02000040">
    <property type="protein sequence ID" value="KGQ22564.1"/>
    <property type="molecule type" value="Genomic_DNA"/>
</dbReference>
<feature type="binding site" evidence="12">
    <location>
        <position position="118"/>
    </location>
    <ligand>
        <name>K(+)</name>
        <dbReference type="ChEBI" id="CHEBI:29103"/>
    </ligand>
</feature>
<dbReference type="GO" id="GO:0005886">
    <property type="term" value="C:plasma membrane"/>
    <property type="evidence" value="ECO:0007669"/>
    <property type="project" value="UniProtKB-SubCell"/>
</dbReference>
<dbReference type="PIRSF" id="PIRSF006247">
    <property type="entry name" value="TrkH"/>
    <property type="match status" value="1"/>
</dbReference>
<evidence type="ECO:0000256" key="2">
    <source>
        <dbReference type="ARBA" id="ARBA00009137"/>
    </source>
</evidence>
<evidence type="ECO:0000256" key="6">
    <source>
        <dbReference type="ARBA" id="ARBA00022538"/>
    </source>
</evidence>
<dbReference type="RefSeq" id="WP_038062142.1">
    <property type="nucleotide sequence ID" value="NZ_JPSL02000040.1"/>
</dbReference>
<feature type="transmembrane region" description="Helical" evidence="13">
    <location>
        <begin position="461"/>
        <end position="482"/>
    </location>
</feature>
<feature type="binding site" evidence="12">
    <location>
        <position position="117"/>
    </location>
    <ligand>
        <name>K(+)</name>
        <dbReference type="ChEBI" id="CHEBI:29103"/>
    </ligand>
</feature>
<keyword evidence="5" id="KW-0997">Cell inner membrane</keyword>
<feature type="binding site" evidence="12">
    <location>
        <position position="226"/>
    </location>
    <ligand>
        <name>K(+)</name>
        <dbReference type="ChEBI" id="CHEBI:29103"/>
    </ligand>
</feature>
<dbReference type="PANTHER" id="PTHR32024:SF2">
    <property type="entry name" value="TRK SYSTEM POTASSIUM UPTAKE PROTEIN TRKG-RELATED"/>
    <property type="match status" value="1"/>
</dbReference>
<accession>A0A0A2XBM9</accession>
<keyword evidence="7 13" id="KW-0812">Transmembrane</keyword>
<evidence type="ECO:0000256" key="3">
    <source>
        <dbReference type="ARBA" id="ARBA00022448"/>
    </source>
</evidence>
<feature type="transmembrane region" description="Helical" evidence="13">
    <location>
        <begin position="310"/>
        <end position="327"/>
    </location>
</feature>
<keyword evidence="11 13" id="KW-0472">Membrane</keyword>
<feature type="transmembrane region" description="Helical" evidence="13">
    <location>
        <begin position="139"/>
        <end position="168"/>
    </location>
</feature>
<feature type="binding site" evidence="12">
    <location>
        <position position="322"/>
    </location>
    <ligand>
        <name>K(+)</name>
        <dbReference type="ChEBI" id="CHEBI:29103"/>
    </ligand>
</feature>
<evidence type="ECO:0000256" key="10">
    <source>
        <dbReference type="ARBA" id="ARBA00023065"/>
    </source>
</evidence>
<feature type="transmembrane region" description="Helical" evidence="13">
    <location>
        <begin position="339"/>
        <end position="364"/>
    </location>
</feature>
<feature type="transmembrane region" description="Helical" evidence="13">
    <location>
        <begin position="77"/>
        <end position="98"/>
    </location>
</feature>
<keyword evidence="15" id="KW-1185">Reference proteome</keyword>
<organism evidence="14 15">
    <name type="scientific">Thermus filiformis</name>
    <dbReference type="NCBI Taxonomy" id="276"/>
    <lineage>
        <taxon>Bacteria</taxon>
        <taxon>Thermotogati</taxon>
        <taxon>Deinococcota</taxon>
        <taxon>Deinococci</taxon>
        <taxon>Thermales</taxon>
        <taxon>Thermaceae</taxon>
        <taxon>Thermus</taxon>
    </lineage>
</organism>
<feature type="transmembrane region" description="Helical" evidence="13">
    <location>
        <begin position="428"/>
        <end position="449"/>
    </location>
</feature>
<feature type="binding site" evidence="12">
    <location>
        <position position="438"/>
    </location>
    <ligand>
        <name>K(+)</name>
        <dbReference type="ChEBI" id="CHEBI:29103"/>
    </ligand>
</feature>
<feature type="transmembrane region" description="Helical" evidence="13">
    <location>
        <begin position="189"/>
        <end position="208"/>
    </location>
</feature>
<dbReference type="GO" id="GO:0015379">
    <property type="term" value="F:potassium:chloride symporter activity"/>
    <property type="evidence" value="ECO:0007669"/>
    <property type="project" value="InterPro"/>
</dbReference>
<evidence type="ECO:0000256" key="5">
    <source>
        <dbReference type="ARBA" id="ARBA00022519"/>
    </source>
</evidence>
<dbReference type="InterPro" id="IPR004772">
    <property type="entry name" value="TrkH"/>
</dbReference>
<dbReference type="Pfam" id="PF02386">
    <property type="entry name" value="TrkH"/>
    <property type="match status" value="1"/>
</dbReference>
<dbReference type="PATRIC" id="fig|276.5.peg.614"/>
<keyword evidence="9 13" id="KW-1133">Transmembrane helix</keyword>
<evidence type="ECO:0000256" key="8">
    <source>
        <dbReference type="ARBA" id="ARBA00022958"/>
    </source>
</evidence>
<comment type="similarity">
    <text evidence="2">Belongs to the TrkH potassium transport family.</text>
</comment>
<evidence type="ECO:0000256" key="1">
    <source>
        <dbReference type="ARBA" id="ARBA00004429"/>
    </source>
</evidence>
<sequence length="490" mass="52845">MKSWRASSRRRPGAATLFLLGTAYQGVGLALLGFALLAWALGESPRGFALGGALGLFLGGLAHRAARPQAEPPRTEVFLSVALLWLLVPTLGAVPFWLSGGMNYLDALFEAVSGFTTTGATVLKDFGQFGPTLFLWRALIQWVGGMGIVVLFLVVLPHLAVAGRGAFFAESTGIEKEKITPRLRHTAQAVFRVYVLLTLLAVLAYALAGMPLFEAVANALTTLPAGGFSPNPMSFATYTPLAQWLGTLFMFLAGVNFLLQYRLIFGREVRPLLLDGEFRAYAGVVLASGLSLFLYLYTHHAYGLEESLRHAFFQVVSILTTTGFASVDFAQWVVPAQALLVVLMFIGGSAGSGAGGIKVVRWLVLFGLLRRELARALHPQAVLPLRLGGRVVGEEVLRQVSVFVLLYTLSFALGALALALLERDFVVAFTASAQAIGNIGPGLGAVGPMGSYAELHPLSKLVLIFQMWAGRIELIPVFLLLVPEFWRRLK</sequence>
<keyword evidence="10" id="KW-0406">Ion transport</keyword>
<evidence type="ECO:0000256" key="13">
    <source>
        <dbReference type="SAM" id="Phobius"/>
    </source>
</evidence>
<evidence type="ECO:0000313" key="15">
    <source>
        <dbReference type="Proteomes" id="UP000030364"/>
    </source>
</evidence>
<dbReference type="GO" id="GO:0046872">
    <property type="term" value="F:metal ion binding"/>
    <property type="evidence" value="ECO:0007669"/>
    <property type="project" value="UniProtKB-KW"/>
</dbReference>
<keyword evidence="3" id="KW-0813">Transport</keyword>
<evidence type="ECO:0000256" key="9">
    <source>
        <dbReference type="ARBA" id="ARBA00022989"/>
    </source>
</evidence>
<dbReference type="OrthoDB" id="9810952at2"/>
<dbReference type="STRING" id="276.THFILI_09870"/>
<feature type="transmembrane region" description="Helical" evidence="13">
    <location>
        <begin position="241"/>
        <end position="259"/>
    </location>
</feature>